<feature type="domain" description="Siphovirus-type tail component C-terminal" evidence="1">
    <location>
        <begin position="333"/>
        <end position="436"/>
    </location>
</feature>
<evidence type="ECO:0000313" key="3">
    <source>
        <dbReference type="Proteomes" id="UP000241131"/>
    </source>
</evidence>
<dbReference type="Gene3D" id="2.60.120.860">
    <property type="match status" value="1"/>
</dbReference>
<reference evidence="3" key="1">
    <citation type="submission" date="2017-11" db="EMBL/GenBank/DDBJ databases">
        <authorList>
            <person name="Han C.G."/>
        </authorList>
    </citation>
    <scope>NUCLEOTIDE SEQUENCE [LARGE SCALE GENOMIC DNA]</scope>
</reference>
<protein>
    <submittedName>
        <fullName evidence="2">Minor tail protein</fullName>
    </submittedName>
</protein>
<keyword evidence="3" id="KW-1185">Reference proteome</keyword>
<evidence type="ECO:0000259" key="1">
    <source>
        <dbReference type="Pfam" id="PF22768"/>
    </source>
</evidence>
<proteinExistence type="predicted"/>
<name>A0A2H5BLD4_9CAUD</name>
<organism evidence="2 3">
    <name type="scientific">Streptomyces phage Attoomi</name>
    <dbReference type="NCBI Taxonomy" id="2059881"/>
    <lineage>
        <taxon>Viruses</taxon>
        <taxon>Duplodnaviria</taxon>
        <taxon>Heunggongvirae</taxon>
        <taxon>Uroviricota</taxon>
        <taxon>Caudoviricetes</taxon>
        <taxon>Attoomivirus</taxon>
        <taxon>Attoomivirus attoomi</taxon>
    </lineage>
</organism>
<gene>
    <name evidence="2" type="ORF">SEA_ATTOOMI_16</name>
</gene>
<dbReference type="Proteomes" id="UP000241131">
    <property type="component" value="Segment"/>
</dbReference>
<dbReference type="InterPro" id="IPR054738">
    <property type="entry name" value="Siphovirus-type_tail_C"/>
</dbReference>
<dbReference type="Pfam" id="PF22768">
    <property type="entry name" value="SPP1_Dit"/>
    <property type="match status" value="1"/>
</dbReference>
<dbReference type="EMBL" id="MG593801">
    <property type="protein sequence ID" value="AUG87148.1"/>
    <property type="molecule type" value="Genomic_DNA"/>
</dbReference>
<sequence>MAGDLVTQDGQIQFGGVLFGETTEFVGDQLTGWDDLPDLDVGSVPMPTQHGAWPGALLAGVRELQWDFTVLPDDLATFPQLLARLRAATAPTPDERELVVQLAGARRLMRARVIRRALPADRQYTKGEPSGSIVWQCSDPRRYSVEESVAGTALPSREPGLGWSGAPANRMSAGQAAGTGPLYQWWSENNDPVITGDGTGPASVQALTEGRELGWSVTNPNGDYGWPVKGGEPVVFTNALAPVVGGVTVLNWWGPNHTFLDQSVGLAGLGTLSVTAPAGAVSVQPIVSFPTAMAAPVPIGTASLTIGTGEGLAYPLDWGTPGSTGSVAPVNAGDAPAHPVVEFRGPVVRPKLTQTATGRALEYDITLTESDVLTVDTAAGTVLLNGTASRLYTATRASHPEQTFTLEPGETPMTFRCANQFYDPAASVTVRWRNAYW</sequence>
<accession>A0A2H5BLD4</accession>
<evidence type="ECO:0000313" key="2">
    <source>
        <dbReference type="EMBL" id="AUG87148.1"/>
    </source>
</evidence>